<organism evidence="5 6">
    <name type="scientific">Propionispira arboris</name>
    <dbReference type="NCBI Taxonomy" id="84035"/>
    <lineage>
        <taxon>Bacteria</taxon>
        <taxon>Bacillati</taxon>
        <taxon>Bacillota</taxon>
        <taxon>Negativicutes</taxon>
        <taxon>Selenomonadales</taxon>
        <taxon>Selenomonadaceae</taxon>
        <taxon>Propionispira</taxon>
    </lineage>
</organism>
<dbReference type="InterPro" id="IPR033248">
    <property type="entry name" value="Transketolase_C"/>
</dbReference>
<keyword evidence="6" id="KW-1185">Reference proteome</keyword>
<protein>
    <submittedName>
        <fullName evidence="5">Transketolase subunit B</fullName>
    </submittedName>
</protein>
<dbReference type="FunFam" id="3.40.50.970:FF:000129">
    <property type="entry name" value="Transketolase"/>
    <property type="match status" value="1"/>
</dbReference>
<dbReference type="InterPro" id="IPR005475">
    <property type="entry name" value="Transketolase-like_Pyr-bd"/>
</dbReference>
<evidence type="ECO:0000256" key="1">
    <source>
        <dbReference type="ARBA" id="ARBA00001964"/>
    </source>
</evidence>
<dbReference type="EMBL" id="FNZK01000002">
    <property type="protein sequence ID" value="SEI98453.1"/>
    <property type="molecule type" value="Genomic_DNA"/>
</dbReference>
<dbReference type="RefSeq" id="WP_091828972.1">
    <property type="nucleotide sequence ID" value="NZ_FNZK01000002.1"/>
</dbReference>
<dbReference type="AlphaFoldDB" id="A0A1H6V1J0"/>
<dbReference type="STRING" id="84035.SAMN05660742_102170"/>
<dbReference type="CDD" id="cd07033">
    <property type="entry name" value="TPP_PYR_DXS_TK_like"/>
    <property type="match status" value="1"/>
</dbReference>
<accession>A0A1H6V1J0</accession>
<feature type="domain" description="Transketolase-like pyrimidine-binding" evidence="4">
    <location>
        <begin position="3"/>
        <end position="167"/>
    </location>
</feature>
<dbReference type="Gene3D" id="3.40.50.920">
    <property type="match status" value="1"/>
</dbReference>
<proteinExistence type="inferred from homology"/>
<evidence type="ECO:0000313" key="6">
    <source>
        <dbReference type="Proteomes" id="UP000199662"/>
    </source>
</evidence>
<keyword evidence="3" id="KW-0786">Thiamine pyrophosphate</keyword>
<dbReference type="SMART" id="SM00861">
    <property type="entry name" value="Transket_pyr"/>
    <property type="match status" value="1"/>
</dbReference>
<dbReference type="InterPro" id="IPR051157">
    <property type="entry name" value="PDH/Transketolase"/>
</dbReference>
<evidence type="ECO:0000313" key="5">
    <source>
        <dbReference type="EMBL" id="SEI98453.1"/>
    </source>
</evidence>
<dbReference type="PANTHER" id="PTHR43825">
    <property type="entry name" value="PYRUVATE DEHYDROGENASE E1 COMPONENT"/>
    <property type="match status" value="1"/>
</dbReference>
<sequence length="310" mass="33294">MGTTMREVFGKTLQSMKDDPRLVVLDADLGSATKALMFKSVCPERYIDVGISEQDMVGMAAGLSTCGMIPVASSFSVFITGRAFDQVRNTVAYGNLNVKLVGTHCGVSVGYDGGSHEAVEDLAIMRALPNMTVLCSSDARETEVMVRAAYDYKGPVYMRISRIGVPDYHKPDYVFKIGKGEILREGKAAAIVATGIMVTEAIEAAQLLAMEGIEVTVINMPSIKPIDKELLVRVAKETGGIVTAEEHNVVGGLGSAVAEVLAQNTPVLMRFVGIQDKFGCSGKPETLLEEYHLKAQDIVRAVKEIAKTAK</sequence>
<evidence type="ECO:0000256" key="2">
    <source>
        <dbReference type="ARBA" id="ARBA00007131"/>
    </source>
</evidence>
<comment type="cofactor">
    <cofactor evidence="1">
        <name>thiamine diphosphate</name>
        <dbReference type="ChEBI" id="CHEBI:58937"/>
    </cofactor>
</comment>
<dbReference type="Gene3D" id="3.40.50.970">
    <property type="match status" value="1"/>
</dbReference>
<dbReference type="InterPro" id="IPR009014">
    <property type="entry name" value="Transketo_C/PFOR_II"/>
</dbReference>
<evidence type="ECO:0000259" key="4">
    <source>
        <dbReference type="SMART" id="SM00861"/>
    </source>
</evidence>
<gene>
    <name evidence="5" type="ORF">SAMN05660742_102170</name>
</gene>
<reference evidence="6" key="1">
    <citation type="submission" date="2016-10" db="EMBL/GenBank/DDBJ databases">
        <authorList>
            <person name="Varghese N."/>
            <person name="Submissions S."/>
        </authorList>
    </citation>
    <scope>NUCLEOTIDE SEQUENCE [LARGE SCALE GENOMIC DNA]</scope>
    <source>
        <strain evidence="6">DSM 2179</strain>
    </source>
</reference>
<dbReference type="SUPFAM" id="SSF52518">
    <property type="entry name" value="Thiamin diphosphate-binding fold (THDP-binding)"/>
    <property type="match status" value="1"/>
</dbReference>
<comment type="similarity">
    <text evidence="2">Belongs to the transketolase family.</text>
</comment>
<dbReference type="Pfam" id="PF02779">
    <property type="entry name" value="Transket_pyr"/>
    <property type="match status" value="1"/>
</dbReference>
<dbReference type="InterPro" id="IPR029061">
    <property type="entry name" value="THDP-binding"/>
</dbReference>
<evidence type="ECO:0000256" key="3">
    <source>
        <dbReference type="ARBA" id="ARBA00023052"/>
    </source>
</evidence>
<dbReference type="Proteomes" id="UP000199662">
    <property type="component" value="Unassembled WGS sequence"/>
</dbReference>
<dbReference type="Pfam" id="PF02780">
    <property type="entry name" value="Transketolase_C"/>
    <property type="match status" value="1"/>
</dbReference>
<name>A0A1H6V1J0_9FIRM</name>
<dbReference type="SUPFAM" id="SSF52922">
    <property type="entry name" value="TK C-terminal domain-like"/>
    <property type="match status" value="1"/>
</dbReference>
<dbReference type="PANTHER" id="PTHR43825:SF1">
    <property type="entry name" value="TRANSKETOLASE-LIKE PYRIMIDINE-BINDING DOMAIN-CONTAINING PROTEIN"/>
    <property type="match status" value="1"/>
</dbReference>